<dbReference type="InterPro" id="IPR052363">
    <property type="entry name" value="LPS_export_LptC"/>
</dbReference>
<dbReference type="Proteomes" id="UP001596037">
    <property type="component" value="Unassembled WGS sequence"/>
</dbReference>
<evidence type="ECO:0000313" key="8">
    <source>
        <dbReference type="Proteomes" id="UP001596037"/>
    </source>
</evidence>
<sequence>MLPAPAPAARTGQALARDAWDQLSIYLPIILMGLMALGTYWLARNTPMFSLPEPVRPARHEPDYYMRGFSVKTFDATGRLKSEVFGTEARHFPDTDTLEIDKPRIRAYNEHDELTEATATRALSNADGSEVQLIGDAVVKRQPTKGPDGRATPPLEFRGDFLDAFVTTERVKSHKPVTLIRGTDKFTADSLDFDNVSRVVLLQGRVRGTLTPARKP</sequence>
<dbReference type="PANTHER" id="PTHR37481">
    <property type="entry name" value="LIPOPOLYSACCHARIDE EXPORT SYSTEM PROTEIN LPTC"/>
    <property type="match status" value="1"/>
</dbReference>
<comment type="caution">
    <text evidence="7">The sequence shown here is derived from an EMBL/GenBank/DDBJ whole genome shotgun (WGS) entry which is preliminary data.</text>
</comment>
<organism evidence="7 8">
    <name type="scientific">Caenimonas terrae</name>
    <dbReference type="NCBI Taxonomy" id="696074"/>
    <lineage>
        <taxon>Bacteria</taxon>
        <taxon>Pseudomonadati</taxon>
        <taxon>Pseudomonadota</taxon>
        <taxon>Betaproteobacteria</taxon>
        <taxon>Burkholderiales</taxon>
        <taxon>Comamonadaceae</taxon>
        <taxon>Caenimonas</taxon>
    </lineage>
</organism>
<protein>
    <submittedName>
        <fullName evidence="7">LPS export ABC transporter periplasmic protein LptC</fullName>
    </submittedName>
</protein>
<accession>A0ABW0N9G0</accession>
<dbReference type="PANTHER" id="PTHR37481:SF1">
    <property type="entry name" value="LIPOPOLYSACCHARIDE EXPORT SYSTEM PROTEIN LPTC"/>
    <property type="match status" value="1"/>
</dbReference>
<keyword evidence="1" id="KW-1003">Cell membrane</keyword>
<dbReference type="InterPro" id="IPR010664">
    <property type="entry name" value="LipoPS_assembly_LptC-rel"/>
</dbReference>
<dbReference type="InterPro" id="IPR026265">
    <property type="entry name" value="LptC"/>
</dbReference>
<evidence type="ECO:0000256" key="2">
    <source>
        <dbReference type="ARBA" id="ARBA00022519"/>
    </source>
</evidence>
<evidence type="ECO:0000256" key="3">
    <source>
        <dbReference type="ARBA" id="ARBA00022692"/>
    </source>
</evidence>
<evidence type="ECO:0000256" key="1">
    <source>
        <dbReference type="ARBA" id="ARBA00022475"/>
    </source>
</evidence>
<keyword evidence="5 6" id="KW-0472">Membrane</keyword>
<keyword evidence="4 6" id="KW-1133">Transmembrane helix</keyword>
<reference evidence="8" key="1">
    <citation type="journal article" date="2019" name="Int. J. Syst. Evol. Microbiol.">
        <title>The Global Catalogue of Microorganisms (GCM) 10K type strain sequencing project: providing services to taxonomists for standard genome sequencing and annotation.</title>
        <authorList>
            <consortium name="The Broad Institute Genomics Platform"/>
            <consortium name="The Broad Institute Genome Sequencing Center for Infectious Disease"/>
            <person name="Wu L."/>
            <person name="Ma J."/>
        </authorList>
    </citation>
    <scope>NUCLEOTIDE SEQUENCE [LARGE SCALE GENOMIC DNA]</scope>
    <source>
        <strain evidence="8">CCUG 57401</strain>
    </source>
</reference>
<feature type="transmembrane region" description="Helical" evidence="6">
    <location>
        <begin position="25"/>
        <end position="43"/>
    </location>
</feature>
<evidence type="ECO:0000256" key="6">
    <source>
        <dbReference type="SAM" id="Phobius"/>
    </source>
</evidence>
<evidence type="ECO:0000313" key="7">
    <source>
        <dbReference type="EMBL" id="MFC5496617.1"/>
    </source>
</evidence>
<keyword evidence="8" id="KW-1185">Reference proteome</keyword>
<evidence type="ECO:0000256" key="5">
    <source>
        <dbReference type="ARBA" id="ARBA00023136"/>
    </source>
</evidence>
<proteinExistence type="predicted"/>
<keyword evidence="3 6" id="KW-0812">Transmembrane</keyword>
<dbReference type="RefSeq" id="WP_376848798.1">
    <property type="nucleotide sequence ID" value="NZ_JBHSMF010000002.1"/>
</dbReference>
<keyword evidence="2" id="KW-0997">Cell inner membrane</keyword>
<dbReference type="EMBL" id="JBHSMF010000002">
    <property type="protein sequence ID" value="MFC5496617.1"/>
    <property type="molecule type" value="Genomic_DNA"/>
</dbReference>
<gene>
    <name evidence="7" type="primary">lptC</name>
    <name evidence="7" type="ORF">ACFPOE_03645</name>
</gene>
<dbReference type="Pfam" id="PF06835">
    <property type="entry name" value="LptC"/>
    <property type="match status" value="1"/>
</dbReference>
<dbReference type="Gene3D" id="2.60.450.10">
    <property type="entry name" value="Lipopolysaccharide (LPS) transport protein A like domain"/>
    <property type="match status" value="1"/>
</dbReference>
<evidence type="ECO:0000256" key="4">
    <source>
        <dbReference type="ARBA" id="ARBA00022989"/>
    </source>
</evidence>
<name>A0ABW0N9G0_9BURK</name>
<dbReference type="NCBIfam" id="TIGR04409">
    <property type="entry name" value="LptC_YrbK"/>
    <property type="match status" value="1"/>
</dbReference>